<dbReference type="PANTHER" id="PTHR33332">
    <property type="entry name" value="REVERSE TRANSCRIPTASE DOMAIN-CONTAINING PROTEIN"/>
    <property type="match status" value="1"/>
</dbReference>
<organism evidence="2 3">
    <name type="scientific">Limosa lapponica baueri</name>
    <dbReference type="NCBI Taxonomy" id="1758121"/>
    <lineage>
        <taxon>Eukaryota</taxon>
        <taxon>Metazoa</taxon>
        <taxon>Chordata</taxon>
        <taxon>Craniata</taxon>
        <taxon>Vertebrata</taxon>
        <taxon>Euteleostomi</taxon>
        <taxon>Archelosauria</taxon>
        <taxon>Archosauria</taxon>
        <taxon>Dinosauria</taxon>
        <taxon>Saurischia</taxon>
        <taxon>Theropoda</taxon>
        <taxon>Coelurosauria</taxon>
        <taxon>Aves</taxon>
        <taxon>Neognathae</taxon>
        <taxon>Neoaves</taxon>
        <taxon>Charadriiformes</taxon>
        <taxon>Scolopacidae</taxon>
        <taxon>Limosa</taxon>
    </lineage>
</organism>
<reference evidence="3" key="1">
    <citation type="submission" date="2017-11" db="EMBL/GenBank/DDBJ databases">
        <authorList>
            <person name="Lima N.C."/>
            <person name="Parody-Merino A.M."/>
            <person name="Battley P.F."/>
            <person name="Fidler A.E."/>
            <person name="Prosdocimi F."/>
        </authorList>
    </citation>
    <scope>NUCLEOTIDE SEQUENCE [LARGE SCALE GENOMIC DNA]</scope>
</reference>
<reference evidence="3" key="2">
    <citation type="submission" date="2017-12" db="EMBL/GenBank/DDBJ databases">
        <title>Genome sequence of the Bar-tailed Godwit (Limosa lapponica baueri).</title>
        <authorList>
            <person name="Lima N.C.B."/>
            <person name="Parody-Merino A.M."/>
            <person name="Battley P.F."/>
            <person name="Fidler A.E."/>
            <person name="Prosdocimi F."/>
        </authorList>
    </citation>
    <scope>NUCLEOTIDE SEQUENCE [LARGE SCALE GENOMIC DNA]</scope>
</reference>
<dbReference type="AlphaFoldDB" id="A0A2I0TPA0"/>
<protein>
    <recommendedName>
        <fullName evidence="1">Reverse transcriptase domain-containing protein</fullName>
    </recommendedName>
</protein>
<dbReference type="Proteomes" id="UP000233556">
    <property type="component" value="Unassembled WGS sequence"/>
</dbReference>
<proteinExistence type="predicted"/>
<evidence type="ECO:0000259" key="1">
    <source>
        <dbReference type="PROSITE" id="PS50878"/>
    </source>
</evidence>
<feature type="domain" description="Reverse transcriptase" evidence="1">
    <location>
        <begin position="1"/>
        <end position="100"/>
    </location>
</feature>
<dbReference type="PROSITE" id="PS50878">
    <property type="entry name" value="RT_POL"/>
    <property type="match status" value="1"/>
</dbReference>
<dbReference type="OrthoDB" id="10056483at2759"/>
<sequence>MSGVPHGSVLGSVWFNIFISDLDEGIERTLSKFEDDTKLGGTVDLLEGGMGLERALDRLDRWARANGMRFRKAKCLVLHLGHNNPMQRYRLGEEWLESCPAEKDLAVLINCWLNISQQRAQVAKKANNILACIRSSVASRTREAIIPLYSIDMGEAAL</sequence>
<dbReference type="InterPro" id="IPR000477">
    <property type="entry name" value="RT_dom"/>
</dbReference>
<dbReference type="EMBL" id="KZ508167">
    <property type="protein sequence ID" value="PKU35595.1"/>
    <property type="molecule type" value="Genomic_DNA"/>
</dbReference>
<accession>A0A2I0TPA0</accession>
<keyword evidence="3" id="KW-1185">Reference proteome</keyword>
<evidence type="ECO:0000313" key="3">
    <source>
        <dbReference type="Proteomes" id="UP000233556"/>
    </source>
</evidence>
<gene>
    <name evidence="2" type="ORF">llap_14102</name>
</gene>
<evidence type="ECO:0000313" key="2">
    <source>
        <dbReference type="EMBL" id="PKU35595.1"/>
    </source>
</evidence>
<name>A0A2I0TPA0_LIMLA</name>